<gene>
    <name evidence="1" type="ORF">HMPREF9087_0256</name>
</gene>
<dbReference type="AlphaFoldDB" id="F0EGF9"/>
<evidence type="ECO:0000313" key="2">
    <source>
        <dbReference type="Proteomes" id="UP000004835"/>
    </source>
</evidence>
<dbReference type="EMBL" id="AEWT01000002">
    <property type="protein sequence ID" value="EGC70879.1"/>
    <property type="molecule type" value="Genomic_DNA"/>
</dbReference>
<name>F0EGF9_ENTCA</name>
<accession>F0EGF9</accession>
<organism evidence="1 2">
    <name type="scientific">Enterococcus casseliflavus ATCC 12755</name>
    <dbReference type="NCBI Taxonomy" id="888066"/>
    <lineage>
        <taxon>Bacteria</taxon>
        <taxon>Bacillati</taxon>
        <taxon>Bacillota</taxon>
        <taxon>Bacilli</taxon>
        <taxon>Lactobacillales</taxon>
        <taxon>Enterococcaceae</taxon>
        <taxon>Enterococcus</taxon>
    </lineage>
</organism>
<dbReference type="HOGENOM" id="CLU_3288933_0_0_9"/>
<comment type="caution">
    <text evidence="1">The sequence shown here is derived from an EMBL/GenBank/DDBJ whole genome shotgun (WGS) entry which is preliminary data.</text>
</comment>
<reference evidence="1 2" key="1">
    <citation type="submission" date="2011-01" db="EMBL/GenBank/DDBJ databases">
        <authorList>
            <person name="Muzny D."/>
            <person name="Qin X."/>
            <person name="Deng J."/>
            <person name="Jiang H."/>
            <person name="Liu Y."/>
            <person name="Qu J."/>
            <person name="Song X.-Z."/>
            <person name="Zhang L."/>
            <person name="Thornton R."/>
            <person name="Coyle M."/>
            <person name="Francisco L."/>
            <person name="Jackson L."/>
            <person name="Javaid M."/>
            <person name="Korchina V."/>
            <person name="Kovar C."/>
            <person name="Mata R."/>
            <person name="Mathew T."/>
            <person name="Ngo R."/>
            <person name="Nguyen L."/>
            <person name="Nguyen N."/>
            <person name="Okwuonu G."/>
            <person name="Ongeri F."/>
            <person name="Pham C."/>
            <person name="Simmons D."/>
            <person name="Wilczek-Boney K."/>
            <person name="Hale W."/>
            <person name="Jakkamsetti A."/>
            <person name="Pham P."/>
            <person name="Ruth R."/>
            <person name="San Lucas F."/>
            <person name="Warren J."/>
            <person name="Zhang J."/>
            <person name="Zhao Z."/>
            <person name="Zhou C."/>
            <person name="Zhu D."/>
            <person name="Lee S."/>
            <person name="Bess C."/>
            <person name="Blankenburg K."/>
            <person name="Forbes L."/>
            <person name="Fu Q."/>
            <person name="Gubbala S."/>
            <person name="Hirani K."/>
            <person name="Jayaseelan J.C."/>
            <person name="Lara F."/>
            <person name="Munidasa M."/>
            <person name="Palculict T."/>
            <person name="Patil S."/>
            <person name="Pu L.-L."/>
            <person name="Saada N."/>
            <person name="Tang L."/>
            <person name="Weissenberger G."/>
            <person name="Zhu Y."/>
            <person name="Hemphill L."/>
            <person name="Shang Y."/>
            <person name="Youmans B."/>
            <person name="Ayvaz T."/>
            <person name="Ross M."/>
            <person name="Santibanez J."/>
            <person name="Aqrawi P."/>
            <person name="Gross S."/>
            <person name="Joshi V."/>
            <person name="Fowler G."/>
            <person name="Nazareth L."/>
            <person name="Reid J."/>
            <person name="Worley K."/>
            <person name="Petrosino J."/>
            <person name="Highlander S."/>
            <person name="Gibbs R."/>
        </authorList>
    </citation>
    <scope>NUCLEOTIDE SEQUENCE [LARGE SCALE GENOMIC DNA]</scope>
    <source>
        <strain evidence="1 2">ATCC 12755</strain>
    </source>
</reference>
<sequence>MNTAMYHCRFFGIFSRVFLRGSVNPLIPQKNTIPKRNRVG</sequence>
<evidence type="ECO:0000313" key="1">
    <source>
        <dbReference type="EMBL" id="EGC70879.1"/>
    </source>
</evidence>
<dbReference type="Proteomes" id="UP000004835">
    <property type="component" value="Unassembled WGS sequence"/>
</dbReference>
<protein>
    <submittedName>
        <fullName evidence="1">Uncharacterized protein</fullName>
    </submittedName>
</protein>
<proteinExistence type="predicted"/>